<feature type="compositionally biased region" description="Pro residues" evidence="1">
    <location>
        <begin position="38"/>
        <end position="48"/>
    </location>
</feature>
<feature type="compositionally biased region" description="Polar residues" evidence="1">
    <location>
        <begin position="129"/>
        <end position="138"/>
    </location>
</feature>
<evidence type="ECO:0000313" key="3">
    <source>
        <dbReference type="EMBL" id="GGI06267.1"/>
    </source>
</evidence>
<keyword evidence="2" id="KW-1133">Transmembrane helix</keyword>
<feature type="compositionally biased region" description="Low complexity" evidence="1">
    <location>
        <begin position="184"/>
        <end position="245"/>
    </location>
</feature>
<dbReference type="Proteomes" id="UP000632535">
    <property type="component" value="Unassembled WGS sequence"/>
</dbReference>
<comment type="caution">
    <text evidence="3">The sequence shown here is derived from an EMBL/GenBank/DDBJ whole genome shotgun (WGS) entry which is preliminary data.</text>
</comment>
<gene>
    <name evidence="3" type="ORF">GCM10007368_10310</name>
</gene>
<feature type="compositionally biased region" description="Low complexity" evidence="1">
    <location>
        <begin position="54"/>
        <end position="67"/>
    </location>
</feature>
<protein>
    <recommendedName>
        <fullName evidence="5">Meckel syndrome type 1 protein</fullName>
    </recommendedName>
</protein>
<feature type="transmembrane region" description="Helical" evidence="2">
    <location>
        <begin position="346"/>
        <end position="364"/>
    </location>
</feature>
<feature type="compositionally biased region" description="Low complexity" evidence="1">
    <location>
        <begin position="164"/>
        <end position="176"/>
    </location>
</feature>
<evidence type="ECO:0000256" key="1">
    <source>
        <dbReference type="SAM" id="MobiDB-lite"/>
    </source>
</evidence>
<evidence type="ECO:0008006" key="5">
    <source>
        <dbReference type="Google" id="ProtNLM"/>
    </source>
</evidence>
<organism evidence="3 4">
    <name type="scientific">Isoptericola cucumis</name>
    <dbReference type="NCBI Taxonomy" id="1776856"/>
    <lineage>
        <taxon>Bacteria</taxon>
        <taxon>Bacillati</taxon>
        <taxon>Actinomycetota</taxon>
        <taxon>Actinomycetes</taxon>
        <taxon>Micrococcales</taxon>
        <taxon>Promicromonosporaceae</taxon>
        <taxon>Isoptericola</taxon>
    </lineage>
</organism>
<feature type="compositionally biased region" description="Acidic residues" evidence="1">
    <location>
        <begin position="328"/>
        <end position="339"/>
    </location>
</feature>
<evidence type="ECO:0000313" key="4">
    <source>
        <dbReference type="Proteomes" id="UP000632535"/>
    </source>
</evidence>
<dbReference type="EMBL" id="BMDG01000003">
    <property type="protein sequence ID" value="GGI06267.1"/>
    <property type="molecule type" value="Genomic_DNA"/>
</dbReference>
<accession>A0ABQ2B2L4</accession>
<feature type="compositionally biased region" description="Pro residues" evidence="1">
    <location>
        <begin position="71"/>
        <end position="83"/>
    </location>
</feature>
<keyword evidence="2" id="KW-0472">Membrane</keyword>
<keyword evidence="4" id="KW-1185">Reference proteome</keyword>
<feature type="region of interest" description="Disordered" evidence="1">
    <location>
        <begin position="1"/>
        <end position="339"/>
    </location>
</feature>
<name>A0ABQ2B2L4_9MICO</name>
<feature type="compositionally biased region" description="Low complexity" evidence="1">
    <location>
        <begin position="253"/>
        <end position="281"/>
    </location>
</feature>
<sequence length="401" mass="39626">MSDNNPSRPLTRREIREREQAAAARLGGDGQSAAPAPHHAPAPAPAPAPSRAQGSYGAPSGYSGGYRPDARPAPAPAPAPQAAPPSRRSMRDQAQPAAPGYPTSAPVVRPPSSSGGMRGLDETGRLTPIQRTSEQTGVRSARPAAASAPSDSGHAAPGWRTQGAGAPAPQASRPAPASVPPSARPSQPSARAGSAAPAPAPSAAAATQAPDAGAPPRRSPFESPRSSSSPFGSTGSAPTGLSAGAGLAGLGAGTAAASSSTASAAPAATSSSAPALPWASPVGDRPTSVAPAAVPPAGSGEQSRAAASPFDALVGAEQPVRARAAAPQEDDEDDEDWDEPEASYTWLHYIVLVVVAFVLGLLLWKLLLEGPDQSFTTDAAPAAPVSLDVRSSGVALPEGAA</sequence>
<feature type="compositionally biased region" description="Basic and acidic residues" evidence="1">
    <location>
        <begin position="11"/>
        <end position="20"/>
    </location>
</feature>
<feature type="compositionally biased region" description="Low complexity" evidence="1">
    <location>
        <begin position="140"/>
        <end position="157"/>
    </location>
</feature>
<reference evidence="4" key="1">
    <citation type="journal article" date="2019" name="Int. J. Syst. Evol. Microbiol.">
        <title>The Global Catalogue of Microorganisms (GCM) 10K type strain sequencing project: providing services to taxonomists for standard genome sequencing and annotation.</title>
        <authorList>
            <consortium name="The Broad Institute Genomics Platform"/>
            <consortium name="The Broad Institute Genome Sequencing Center for Infectious Disease"/>
            <person name="Wu L."/>
            <person name="Ma J."/>
        </authorList>
    </citation>
    <scope>NUCLEOTIDE SEQUENCE [LARGE SCALE GENOMIC DNA]</scope>
    <source>
        <strain evidence="4">CCM 8653</strain>
    </source>
</reference>
<dbReference type="RefSeq" id="WP_188522598.1">
    <property type="nucleotide sequence ID" value="NZ_BMDG01000003.1"/>
</dbReference>
<keyword evidence="2" id="KW-0812">Transmembrane</keyword>
<proteinExistence type="predicted"/>
<evidence type="ECO:0000256" key="2">
    <source>
        <dbReference type="SAM" id="Phobius"/>
    </source>
</evidence>